<dbReference type="Proteomes" id="UP001201273">
    <property type="component" value="Unassembled WGS sequence"/>
</dbReference>
<keyword evidence="1" id="KW-0472">Membrane</keyword>
<feature type="transmembrane region" description="Helical" evidence="1">
    <location>
        <begin position="15"/>
        <end position="34"/>
    </location>
</feature>
<dbReference type="EMBL" id="JAIMJA010000032">
    <property type="protein sequence ID" value="MCE2597079.1"/>
    <property type="molecule type" value="Genomic_DNA"/>
</dbReference>
<evidence type="ECO:0000313" key="3">
    <source>
        <dbReference type="Proteomes" id="UP001201273"/>
    </source>
</evidence>
<proteinExistence type="predicted"/>
<dbReference type="RefSeq" id="WP_233054823.1">
    <property type="nucleotide sequence ID" value="NZ_JAIMJA010000032.1"/>
</dbReference>
<evidence type="ECO:0000256" key="1">
    <source>
        <dbReference type="SAM" id="Phobius"/>
    </source>
</evidence>
<gene>
    <name evidence="2" type="ORF">K6Y31_20090</name>
</gene>
<protein>
    <submittedName>
        <fullName evidence="2">DUF3592 domain-containing protein</fullName>
    </submittedName>
</protein>
<keyword evidence="1" id="KW-1133">Transmembrane helix</keyword>
<feature type="transmembrane region" description="Helical" evidence="1">
    <location>
        <begin position="143"/>
        <end position="166"/>
    </location>
</feature>
<name>A0ABS8WHH4_9GAMM</name>
<feature type="transmembrane region" description="Helical" evidence="1">
    <location>
        <begin position="305"/>
        <end position="333"/>
    </location>
</feature>
<reference evidence="2 3" key="1">
    <citation type="journal article" date="2022" name="Environ. Microbiol. Rep.">
        <title>Eco-phylogenetic analyses reveal divergent evolution of vitamin B12 metabolism in the marine bacterial family 'Psychromonadaceae'.</title>
        <authorList>
            <person name="Jin X."/>
            <person name="Yang Y."/>
            <person name="Cao H."/>
            <person name="Gao B."/>
            <person name="Zhao Z."/>
        </authorList>
    </citation>
    <scope>NUCLEOTIDE SEQUENCE [LARGE SCALE GENOMIC DNA]</scope>
    <source>
        <strain evidence="2 3">MKS20</strain>
    </source>
</reference>
<accession>A0ABS8WHH4</accession>
<sequence length="365" mass="42013">MAKKMLTLGQKRKRLIKLFIAIAALVVIAVGIFLQGQALEQHRSFYQQHETAQGNITDLYLDVEEYRSRQGQIKTRDVYFVRYDFLVGDQLYFGELQIDPEQYTDLAGKTQLEVWYQADRPDINTTEFKLASEIAEESLGRRALHMALIVVPVAVVLNYLLALIFAREPRGYLPEGFYTENSWLDVEDGYLVVYNSDHLSALSIHKKHIDDVQHLYQQGGSWQQILAAAHGKLKEIPFEDITRVKSDHYSDVFYVEYDTDQSAVIEFLNPTVKAHALAQLADYLPQRLILNTHNFSRFRSARNSLIAAGVLMALLFIVSNLWLNLLVGFGLLWSLKRSISRLFDPTVRSLWMDLKARRHFSRPTS</sequence>
<evidence type="ECO:0000313" key="2">
    <source>
        <dbReference type="EMBL" id="MCE2597079.1"/>
    </source>
</evidence>
<keyword evidence="3" id="KW-1185">Reference proteome</keyword>
<organism evidence="2 3">
    <name type="scientific">Motilimonas cestriensis</name>
    <dbReference type="NCBI Taxonomy" id="2742685"/>
    <lineage>
        <taxon>Bacteria</taxon>
        <taxon>Pseudomonadati</taxon>
        <taxon>Pseudomonadota</taxon>
        <taxon>Gammaproteobacteria</taxon>
        <taxon>Alteromonadales</taxon>
        <taxon>Alteromonadales genera incertae sedis</taxon>
        <taxon>Motilimonas</taxon>
    </lineage>
</organism>
<comment type="caution">
    <text evidence="2">The sequence shown here is derived from an EMBL/GenBank/DDBJ whole genome shotgun (WGS) entry which is preliminary data.</text>
</comment>
<keyword evidence="1" id="KW-0812">Transmembrane</keyword>